<dbReference type="PANTHER" id="PTHR30055">
    <property type="entry name" value="HTH-TYPE TRANSCRIPTIONAL REGULATOR RUTR"/>
    <property type="match status" value="1"/>
</dbReference>
<gene>
    <name evidence="6" type="ORF">KGA66_00890</name>
</gene>
<dbReference type="GO" id="GO:0003700">
    <property type="term" value="F:DNA-binding transcription factor activity"/>
    <property type="evidence" value="ECO:0007669"/>
    <property type="project" value="TreeGrafter"/>
</dbReference>
<protein>
    <submittedName>
        <fullName evidence="6">TetR/AcrR family transcriptional regulator</fullName>
    </submittedName>
</protein>
<dbReference type="InterPro" id="IPR050109">
    <property type="entry name" value="HTH-type_TetR-like_transc_reg"/>
</dbReference>
<dbReference type="SUPFAM" id="SSF46689">
    <property type="entry name" value="Homeodomain-like"/>
    <property type="match status" value="1"/>
</dbReference>
<evidence type="ECO:0000256" key="4">
    <source>
        <dbReference type="PROSITE-ProRule" id="PRU00335"/>
    </source>
</evidence>
<comment type="caution">
    <text evidence="6">The sequence shown here is derived from an EMBL/GenBank/DDBJ whole genome shotgun (WGS) entry which is preliminary data.</text>
</comment>
<keyword evidence="2 4" id="KW-0238">DNA-binding</keyword>
<name>A0A8J8B988_9ACTN</name>
<reference evidence="6" key="1">
    <citation type="submission" date="2021-04" db="EMBL/GenBank/DDBJ databases">
        <title>Genome based classification of Actinospica acidithermotolerans sp. nov., an actinobacterium isolated from an Indonesian hot spring.</title>
        <authorList>
            <person name="Kusuma A.B."/>
            <person name="Putra K.E."/>
            <person name="Nafisah S."/>
            <person name="Loh J."/>
            <person name="Nouioui I."/>
            <person name="Goodfellow M."/>
        </authorList>
    </citation>
    <scope>NUCLEOTIDE SEQUENCE</scope>
    <source>
        <strain evidence="6">DSM 45618</strain>
    </source>
</reference>
<dbReference type="PROSITE" id="PS50977">
    <property type="entry name" value="HTH_TETR_2"/>
    <property type="match status" value="1"/>
</dbReference>
<dbReference type="InterPro" id="IPR001647">
    <property type="entry name" value="HTH_TetR"/>
</dbReference>
<evidence type="ECO:0000313" key="7">
    <source>
        <dbReference type="Proteomes" id="UP000677913"/>
    </source>
</evidence>
<keyword evidence="3" id="KW-0804">Transcription</keyword>
<dbReference type="Pfam" id="PF16859">
    <property type="entry name" value="TetR_C_11"/>
    <property type="match status" value="1"/>
</dbReference>
<evidence type="ECO:0000256" key="3">
    <source>
        <dbReference type="ARBA" id="ARBA00023163"/>
    </source>
</evidence>
<evidence type="ECO:0000256" key="2">
    <source>
        <dbReference type="ARBA" id="ARBA00023125"/>
    </source>
</evidence>
<keyword evidence="1" id="KW-0805">Transcription regulation</keyword>
<dbReference type="PANTHER" id="PTHR30055:SF148">
    <property type="entry name" value="TETR-FAMILY TRANSCRIPTIONAL REGULATOR"/>
    <property type="match status" value="1"/>
</dbReference>
<evidence type="ECO:0000313" key="6">
    <source>
        <dbReference type="EMBL" id="MBS2961582.1"/>
    </source>
</evidence>
<dbReference type="Pfam" id="PF00440">
    <property type="entry name" value="TetR_N"/>
    <property type="match status" value="1"/>
</dbReference>
<evidence type="ECO:0000259" key="5">
    <source>
        <dbReference type="PROSITE" id="PS50977"/>
    </source>
</evidence>
<organism evidence="6 7">
    <name type="scientific">Actinocrinis puniceicyclus</name>
    <dbReference type="NCBI Taxonomy" id="977794"/>
    <lineage>
        <taxon>Bacteria</taxon>
        <taxon>Bacillati</taxon>
        <taxon>Actinomycetota</taxon>
        <taxon>Actinomycetes</taxon>
        <taxon>Catenulisporales</taxon>
        <taxon>Actinospicaceae</taxon>
        <taxon>Actinocrinis</taxon>
    </lineage>
</organism>
<feature type="DNA-binding region" description="H-T-H motif" evidence="4">
    <location>
        <begin position="34"/>
        <end position="53"/>
    </location>
</feature>
<dbReference type="RefSeq" id="WP_211463402.1">
    <property type="nucleotide sequence ID" value="NZ_JAGSXH010000002.1"/>
</dbReference>
<dbReference type="AlphaFoldDB" id="A0A8J8B988"/>
<evidence type="ECO:0000256" key="1">
    <source>
        <dbReference type="ARBA" id="ARBA00023015"/>
    </source>
</evidence>
<dbReference type="PRINTS" id="PR00455">
    <property type="entry name" value="HTHTETR"/>
</dbReference>
<dbReference type="InterPro" id="IPR009057">
    <property type="entry name" value="Homeodomain-like_sf"/>
</dbReference>
<dbReference type="SUPFAM" id="SSF48498">
    <property type="entry name" value="Tetracyclin repressor-like, C-terminal domain"/>
    <property type="match status" value="1"/>
</dbReference>
<dbReference type="Gene3D" id="1.10.357.10">
    <property type="entry name" value="Tetracycline Repressor, domain 2"/>
    <property type="match status" value="1"/>
</dbReference>
<accession>A0A8J8B988</accession>
<dbReference type="Proteomes" id="UP000677913">
    <property type="component" value="Unassembled WGS sequence"/>
</dbReference>
<proteinExistence type="predicted"/>
<dbReference type="InterPro" id="IPR036271">
    <property type="entry name" value="Tet_transcr_reg_TetR-rel_C_sf"/>
</dbReference>
<feature type="domain" description="HTH tetR-type" evidence="5">
    <location>
        <begin position="11"/>
        <end position="71"/>
    </location>
</feature>
<dbReference type="GO" id="GO:0000976">
    <property type="term" value="F:transcription cis-regulatory region binding"/>
    <property type="evidence" value="ECO:0007669"/>
    <property type="project" value="TreeGrafter"/>
</dbReference>
<keyword evidence="7" id="KW-1185">Reference proteome</keyword>
<dbReference type="InterPro" id="IPR011075">
    <property type="entry name" value="TetR_C"/>
</dbReference>
<dbReference type="EMBL" id="JAGSXH010000002">
    <property type="protein sequence ID" value="MBS2961582.1"/>
    <property type="molecule type" value="Genomic_DNA"/>
</dbReference>
<sequence length="203" mass="21853">MTGALGRPRSEIVRRAILDTTVRLTMRDGYQALTIKGVAQEAGVGRQTIYRWWPAKGALVLEAIGELAERAARPAPTGDAVRDLRALLRASFRLVPAAGSAISGMMAEAQHDPEFAQVLQQGLLAPRRALVREILARGQRDGQLGHETDLDLAVDLVWGTMWYRTLSGHAPVDEHLAEELADVVVKLLADPGVRAEPGSAAGP</sequence>
<dbReference type="Gene3D" id="1.10.10.60">
    <property type="entry name" value="Homeodomain-like"/>
    <property type="match status" value="1"/>
</dbReference>